<gene>
    <name evidence="3" type="ORF">SAMN04488123_102368</name>
</gene>
<evidence type="ECO:0000259" key="2">
    <source>
        <dbReference type="Pfam" id="PF08240"/>
    </source>
</evidence>
<dbReference type="AlphaFoldDB" id="A0A1G8KXN2"/>
<keyword evidence="4" id="KW-1185">Reference proteome</keyword>
<dbReference type="Pfam" id="PF08240">
    <property type="entry name" value="ADH_N"/>
    <property type="match status" value="1"/>
</dbReference>
<organism evidence="3 4">
    <name type="scientific">Natribacillus halophilus</name>
    <dbReference type="NCBI Taxonomy" id="549003"/>
    <lineage>
        <taxon>Bacteria</taxon>
        <taxon>Bacillati</taxon>
        <taxon>Bacillota</taxon>
        <taxon>Bacilli</taxon>
        <taxon>Bacillales</taxon>
        <taxon>Bacillaceae</taxon>
        <taxon>Natribacillus</taxon>
    </lineage>
</organism>
<dbReference type="Proteomes" id="UP000198853">
    <property type="component" value="Unassembled WGS sequence"/>
</dbReference>
<evidence type="ECO:0000313" key="3">
    <source>
        <dbReference type="EMBL" id="SDI48174.1"/>
    </source>
</evidence>
<dbReference type="GO" id="GO:0016491">
    <property type="term" value="F:oxidoreductase activity"/>
    <property type="evidence" value="ECO:0007669"/>
    <property type="project" value="UniProtKB-KW"/>
</dbReference>
<reference evidence="3 4" key="1">
    <citation type="submission" date="2016-10" db="EMBL/GenBank/DDBJ databases">
        <authorList>
            <person name="de Groot N.N."/>
        </authorList>
    </citation>
    <scope>NUCLEOTIDE SEQUENCE [LARGE SCALE GENOMIC DNA]</scope>
    <source>
        <strain evidence="3 4">DSM 21771</strain>
    </source>
</reference>
<dbReference type="PANTHER" id="PTHR43189">
    <property type="entry name" value="ZINC-TYPE ALCOHOL DEHYDROGENASE-LIKE PROTEIN C1198.01-RELATED"/>
    <property type="match status" value="1"/>
</dbReference>
<feature type="domain" description="Alcohol dehydrogenase-like N-terminal" evidence="2">
    <location>
        <begin position="27"/>
        <end position="88"/>
    </location>
</feature>
<sequence>MKQNFLVLCGKEQLEWRTRDLPPLENDEVLVKTILGSISISAELPQYNETDLTELPPEYPKNTGYESYGEVIKVGKDVQSVQMGDRVISFYGHKDVAIIKENKAIPVPKTIYGPRALLTILSCDAAKGVFKVNLKRNDKALVTGMGPIGLLTAHFLKHYMKINDIDIVEPDPHRREIAKVFGAGTNVCMENGYNIGFECSGKIMRFSNCKRA</sequence>
<keyword evidence="1" id="KW-0560">Oxidoreductase</keyword>
<dbReference type="InterPro" id="IPR011032">
    <property type="entry name" value="GroES-like_sf"/>
</dbReference>
<accession>A0A1G8KXN2</accession>
<evidence type="ECO:0000313" key="4">
    <source>
        <dbReference type="Proteomes" id="UP000198853"/>
    </source>
</evidence>
<protein>
    <submittedName>
        <fullName evidence="3">Alcohol dehydrogenase</fullName>
    </submittedName>
</protein>
<dbReference type="SUPFAM" id="SSF50129">
    <property type="entry name" value="GroES-like"/>
    <property type="match status" value="1"/>
</dbReference>
<dbReference type="InterPro" id="IPR013154">
    <property type="entry name" value="ADH-like_N"/>
</dbReference>
<dbReference type="InterPro" id="IPR036291">
    <property type="entry name" value="NAD(P)-bd_dom_sf"/>
</dbReference>
<dbReference type="EMBL" id="FNEN01000002">
    <property type="protein sequence ID" value="SDI48174.1"/>
    <property type="molecule type" value="Genomic_DNA"/>
</dbReference>
<dbReference type="PANTHER" id="PTHR43189:SF1">
    <property type="entry name" value="ZINC-TYPE ALCOHOL DEHYDROGENASE-LIKE PROTEIN C1198.01"/>
    <property type="match status" value="1"/>
</dbReference>
<dbReference type="SUPFAM" id="SSF51735">
    <property type="entry name" value="NAD(P)-binding Rossmann-fold domains"/>
    <property type="match status" value="1"/>
</dbReference>
<proteinExistence type="predicted"/>
<name>A0A1G8KXN2_9BACI</name>
<dbReference type="Gene3D" id="3.40.50.720">
    <property type="entry name" value="NAD(P)-binding Rossmann-like Domain"/>
    <property type="match status" value="1"/>
</dbReference>
<dbReference type="Gene3D" id="3.90.180.10">
    <property type="entry name" value="Medium-chain alcohol dehydrogenases, catalytic domain"/>
    <property type="match status" value="2"/>
</dbReference>
<evidence type="ECO:0000256" key="1">
    <source>
        <dbReference type="ARBA" id="ARBA00023002"/>
    </source>
</evidence>